<keyword evidence="3" id="KW-1185">Reference proteome</keyword>
<evidence type="ECO:0000256" key="1">
    <source>
        <dbReference type="SAM" id="MobiDB-lite"/>
    </source>
</evidence>
<evidence type="ECO:0000313" key="2">
    <source>
        <dbReference type="EMBL" id="CAD7687135.1"/>
    </source>
</evidence>
<dbReference type="AlphaFoldDB" id="A0A811ZEI2"/>
<feature type="region of interest" description="Disordered" evidence="1">
    <location>
        <begin position="137"/>
        <end position="160"/>
    </location>
</feature>
<organism evidence="2 3">
    <name type="scientific">Nyctereutes procyonoides</name>
    <name type="common">Raccoon dog</name>
    <name type="synonym">Canis procyonoides</name>
    <dbReference type="NCBI Taxonomy" id="34880"/>
    <lineage>
        <taxon>Eukaryota</taxon>
        <taxon>Metazoa</taxon>
        <taxon>Chordata</taxon>
        <taxon>Craniata</taxon>
        <taxon>Vertebrata</taxon>
        <taxon>Euteleostomi</taxon>
        <taxon>Mammalia</taxon>
        <taxon>Eutheria</taxon>
        <taxon>Laurasiatheria</taxon>
        <taxon>Carnivora</taxon>
        <taxon>Caniformia</taxon>
        <taxon>Canidae</taxon>
        <taxon>Nyctereutes</taxon>
    </lineage>
</organism>
<feature type="region of interest" description="Disordered" evidence="1">
    <location>
        <begin position="35"/>
        <end position="111"/>
    </location>
</feature>
<proteinExistence type="predicted"/>
<dbReference type="EMBL" id="CAJHUB010000763">
    <property type="protein sequence ID" value="CAD7687135.1"/>
    <property type="molecule type" value="Genomic_DNA"/>
</dbReference>
<dbReference type="Proteomes" id="UP000645828">
    <property type="component" value="Unassembled WGS sequence"/>
</dbReference>
<comment type="caution">
    <text evidence="2">The sequence shown here is derived from an EMBL/GenBank/DDBJ whole genome shotgun (WGS) entry which is preliminary data.</text>
</comment>
<evidence type="ECO:0000313" key="3">
    <source>
        <dbReference type="Proteomes" id="UP000645828"/>
    </source>
</evidence>
<feature type="compositionally biased region" description="Basic and acidic residues" evidence="1">
    <location>
        <begin position="42"/>
        <end position="53"/>
    </location>
</feature>
<protein>
    <submittedName>
        <fullName evidence="2">(raccoon dog) hypothetical protein</fullName>
    </submittedName>
</protein>
<gene>
    <name evidence="2" type="ORF">NYPRO_LOCUS19928</name>
</gene>
<name>A0A811ZEI2_NYCPR</name>
<feature type="compositionally biased region" description="Low complexity" evidence="1">
    <location>
        <begin position="67"/>
        <end position="99"/>
    </location>
</feature>
<sequence length="247" mass="26326">MESSGLRGLPADAAALHTPFLDRIFWRRSPCHEHAIVPPRPHGLDGSRPRPPGDRAASPAPPEPRSPGRVGAPRGVASGARAAGAGLPGSPGAAGASPPARDPRLGPPRAAAPGRTACWIAGAFGPCASPGAQEAQVPRRSARRTQFCAESSPSPVRRRPWGERLRIARRRARPAVPPALTSPPLMRPRRPRTLGLLLSWKSTPHEDEGRDCAGVSISQGSPRWPAYPQKLWEEDLSLTAIRRNHSC</sequence>
<reference evidence="2" key="1">
    <citation type="submission" date="2020-12" db="EMBL/GenBank/DDBJ databases">
        <authorList>
            <consortium name="Molecular Ecology Group"/>
        </authorList>
    </citation>
    <scope>NUCLEOTIDE SEQUENCE</scope>
    <source>
        <strain evidence="2">TBG_1078</strain>
    </source>
</reference>
<accession>A0A811ZEI2</accession>